<feature type="compositionally biased region" description="Basic and acidic residues" evidence="1">
    <location>
        <begin position="209"/>
        <end position="221"/>
    </location>
</feature>
<accession>A0A4Z2GBL5</accession>
<sequence length="572" mass="63317">MSAPWTPLSSRLPLYSLIPMDRTQWITCSLVHTNTSNVKESGSGSSCAVVAILALHHREAKVTGAAQIHNNNNNNNRKHIRNKSSAMCMFLAAAQFSACICKLCLEVGHAAVETGRVLTALGQLLIGPIQQLLKLGHPAAIISLVVFKQRLQGFEDLNLTGDSRWWGCLSLHHCHPQTAFVTRHQTLQLLVYTTNPILMWKNKTCFRKRDKEKEKQEEKGGRTQHSASQPALTAARTRDSRNRVSSVTSSLLALSKAPVSAMSLCAHHSVGDGLPISIYPPPCPAQALGQPRAPGGDPVYVARGTLSLPDSTLPAARTRAAIDLHANALPSAVLPKPLDGHYHIPPPTRPALAIALPAAHPPARPSRLSNLIRQQILAGNYIDLAQLIHPSASNPQTPRELLTPFDPVELSQPLPTRSKELTTTEFAYAFSLYRHVIYTAVIYTAVTVHRPELDNYITVILNLALRFGNNRFYTYHVLFASEATGRVQQFNQGTWKSMQPQYQMFQDYHWTAHCEDICPIQYHNCTSISSVHPTQQPDPPHLRQRGVDLPLKHVPLVQRPLQLCLRMNEGLL</sequence>
<keyword evidence="3" id="KW-1185">Reference proteome</keyword>
<comment type="caution">
    <text evidence="2">The sequence shown here is derived from an EMBL/GenBank/DDBJ whole genome shotgun (WGS) entry which is preliminary data.</text>
</comment>
<dbReference type="OrthoDB" id="8962186at2759"/>
<name>A0A4Z2GBL5_9TELE</name>
<evidence type="ECO:0000313" key="3">
    <source>
        <dbReference type="Proteomes" id="UP000314294"/>
    </source>
</evidence>
<dbReference type="Proteomes" id="UP000314294">
    <property type="component" value="Unassembled WGS sequence"/>
</dbReference>
<evidence type="ECO:0000313" key="2">
    <source>
        <dbReference type="EMBL" id="TNN50303.1"/>
    </source>
</evidence>
<dbReference type="EMBL" id="SRLO01000623">
    <property type="protein sequence ID" value="TNN50303.1"/>
    <property type="molecule type" value="Genomic_DNA"/>
</dbReference>
<reference evidence="2 3" key="1">
    <citation type="submission" date="2019-03" db="EMBL/GenBank/DDBJ databases">
        <title>First draft genome of Liparis tanakae, snailfish: a comprehensive survey of snailfish specific genes.</title>
        <authorList>
            <person name="Kim W."/>
            <person name="Song I."/>
            <person name="Jeong J.-H."/>
            <person name="Kim D."/>
            <person name="Kim S."/>
            <person name="Ryu S."/>
            <person name="Song J.Y."/>
            <person name="Lee S.K."/>
        </authorList>
    </citation>
    <scope>NUCLEOTIDE SEQUENCE [LARGE SCALE GENOMIC DNA]</scope>
    <source>
        <tissue evidence="2">Muscle</tissue>
    </source>
</reference>
<protein>
    <submittedName>
        <fullName evidence="2">Uncharacterized protein</fullName>
    </submittedName>
</protein>
<dbReference type="AlphaFoldDB" id="A0A4Z2GBL5"/>
<evidence type="ECO:0000256" key="1">
    <source>
        <dbReference type="SAM" id="MobiDB-lite"/>
    </source>
</evidence>
<organism evidence="2 3">
    <name type="scientific">Liparis tanakae</name>
    <name type="common">Tanaka's snailfish</name>
    <dbReference type="NCBI Taxonomy" id="230148"/>
    <lineage>
        <taxon>Eukaryota</taxon>
        <taxon>Metazoa</taxon>
        <taxon>Chordata</taxon>
        <taxon>Craniata</taxon>
        <taxon>Vertebrata</taxon>
        <taxon>Euteleostomi</taxon>
        <taxon>Actinopterygii</taxon>
        <taxon>Neopterygii</taxon>
        <taxon>Teleostei</taxon>
        <taxon>Neoteleostei</taxon>
        <taxon>Acanthomorphata</taxon>
        <taxon>Eupercaria</taxon>
        <taxon>Perciformes</taxon>
        <taxon>Cottioidei</taxon>
        <taxon>Cottales</taxon>
        <taxon>Liparidae</taxon>
        <taxon>Liparis</taxon>
    </lineage>
</organism>
<gene>
    <name evidence="2" type="ORF">EYF80_039492</name>
</gene>
<proteinExistence type="predicted"/>
<feature type="region of interest" description="Disordered" evidence="1">
    <location>
        <begin position="209"/>
        <end position="243"/>
    </location>
</feature>